<dbReference type="SUPFAM" id="SSF160519">
    <property type="entry name" value="BB2672-like"/>
    <property type="match status" value="1"/>
</dbReference>
<proteinExistence type="predicted"/>
<comment type="caution">
    <text evidence="1">The sequence shown here is derived from an EMBL/GenBank/DDBJ whole genome shotgun (WGS) entry which is preliminary data.</text>
</comment>
<evidence type="ECO:0000313" key="2">
    <source>
        <dbReference type="Proteomes" id="UP000319818"/>
    </source>
</evidence>
<sequence>MPDPADLRKLTVLHEEVPADGRRLDRPFRHAVAAAVLRNPWHGQGYVADLQPVVADLAPWLGRRLGAAAVEALGGSGSVAAFGKMAAVGLDGEYEHAAALIHTTLFGDEVRLLVDGSAWMVGNQRICPPGTPLDVPMAHKTDAKSQLHYHTATLVIADAPRPDEIVVAVAVASGERPGARI</sequence>
<accession>A0A543GA87</accession>
<reference evidence="1 2" key="1">
    <citation type="submission" date="2019-06" db="EMBL/GenBank/DDBJ databases">
        <title>Sequencing the genomes of 1000 actinobacteria strains.</title>
        <authorList>
            <person name="Klenk H.-P."/>
        </authorList>
    </citation>
    <scope>NUCLEOTIDE SEQUENCE [LARGE SCALE GENOMIC DNA]</scope>
    <source>
        <strain evidence="1 2">DSM 45511</strain>
    </source>
</reference>
<dbReference type="AlphaFoldDB" id="A0A543GA87"/>
<dbReference type="RefSeq" id="WP_142095846.1">
    <property type="nucleotide sequence ID" value="NZ_VFPH01000001.1"/>
</dbReference>
<dbReference type="Gene3D" id="3.30.1330.110">
    <property type="entry name" value="BB2672"/>
    <property type="match status" value="1"/>
</dbReference>
<dbReference type="InterPro" id="IPR035936">
    <property type="entry name" value="BB2672"/>
</dbReference>
<dbReference type="InterPro" id="IPR009569">
    <property type="entry name" value="AA_synth_put"/>
</dbReference>
<dbReference type="Proteomes" id="UP000319818">
    <property type="component" value="Unassembled WGS sequence"/>
</dbReference>
<protein>
    <submittedName>
        <fullName evidence="1">Amino acid synthesis protein</fullName>
    </submittedName>
</protein>
<keyword evidence="2" id="KW-1185">Reference proteome</keyword>
<dbReference type="Pfam" id="PF06684">
    <property type="entry name" value="AA_synth"/>
    <property type="match status" value="1"/>
</dbReference>
<name>A0A543GA87_9PSEU</name>
<dbReference type="EMBL" id="VFPH01000001">
    <property type="protein sequence ID" value="TQM42971.1"/>
    <property type="molecule type" value="Genomic_DNA"/>
</dbReference>
<dbReference type="OrthoDB" id="4806613at2"/>
<evidence type="ECO:0000313" key="1">
    <source>
        <dbReference type="EMBL" id="TQM42971.1"/>
    </source>
</evidence>
<gene>
    <name evidence="1" type="ORF">FB388_0309</name>
</gene>
<organism evidence="1 2">
    <name type="scientific">Pseudonocardia cypriaca</name>
    <dbReference type="NCBI Taxonomy" id="882449"/>
    <lineage>
        <taxon>Bacteria</taxon>
        <taxon>Bacillati</taxon>
        <taxon>Actinomycetota</taxon>
        <taxon>Actinomycetes</taxon>
        <taxon>Pseudonocardiales</taxon>
        <taxon>Pseudonocardiaceae</taxon>
        <taxon>Pseudonocardia</taxon>
    </lineage>
</organism>